<comment type="caution">
    <text evidence="2">The sequence shown here is derived from an EMBL/GenBank/DDBJ whole genome shotgun (WGS) entry which is preliminary data.</text>
</comment>
<gene>
    <name evidence="2" type="ORF">TIFTF001_045622</name>
    <name evidence="3" type="ORF">TIFTF001_045627</name>
</gene>
<dbReference type="EMBL" id="BTGU01004093">
    <property type="protein sequence ID" value="GMN22221.1"/>
    <property type="molecule type" value="Genomic_DNA"/>
</dbReference>
<sequence length="102" mass="11233">MASQNDNINQRISSFDSAPAPAPAPAPTVSSCRRKKNFGSGSFVSDLRDHVYEFLHASPKEHRICLKDTLQNLFRTLEAVGEKSTDRIEGETSLPLQTTVSD</sequence>
<evidence type="ECO:0000313" key="4">
    <source>
        <dbReference type="Proteomes" id="UP001187192"/>
    </source>
</evidence>
<dbReference type="Proteomes" id="UP001187192">
    <property type="component" value="Unassembled WGS sequence"/>
</dbReference>
<keyword evidence="4" id="KW-1185">Reference proteome</keyword>
<protein>
    <submittedName>
        <fullName evidence="2">Uncharacterized protein</fullName>
    </submittedName>
</protein>
<dbReference type="PANTHER" id="PTHR33622">
    <property type="entry name" value="OS03G0724500 PROTEIN"/>
    <property type="match status" value="1"/>
</dbReference>
<dbReference type="Gramene" id="FCD_00018262-RA">
    <property type="protein sequence ID" value="FCD_00018262-RA:cds"/>
    <property type="gene ID" value="FCD_00018262"/>
</dbReference>
<name>A0AA87ZCL5_FICCA</name>
<feature type="compositionally biased region" description="Polar residues" evidence="1">
    <location>
        <begin position="1"/>
        <end position="16"/>
    </location>
</feature>
<dbReference type="PANTHER" id="PTHR33622:SF10">
    <property type="entry name" value="MARKER FOR OXIDATIVE STRESS RESPONSE PROTEIN"/>
    <property type="match status" value="1"/>
</dbReference>
<dbReference type="EMBL" id="BTGU01004094">
    <property type="protein sequence ID" value="GMN22231.1"/>
    <property type="molecule type" value="Genomic_DNA"/>
</dbReference>
<reference evidence="2" key="1">
    <citation type="submission" date="2023-07" db="EMBL/GenBank/DDBJ databases">
        <title>draft genome sequence of fig (Ficus carica).</title>
        <authorList>
            <person name="Takahashi T."/>
            <person name="Nishimura K."/>
        </authorList>
    </citation>
    <scope>NUCLEOTIDE SEQUENCE</scope>
</reference>
<feature type="region of interest" description="Disordered" evidence="1">
    <location>
        <begin position="1"/>
        <end position="35"/>
    </location>
</feature>
<evidence type="ECO:0000256" key="1">
    <source>
        <dbReference type="SAM" id="MobiDB-lite"/>
    </source>
</evidence>
<dbReference type="AlphaFoldDB" id="A0AA87ZCL5"/>
<proteinExistence type="predicted"/>
<dbReference type="Gramene" id="FCD_00008744-RA">
    <property type="protein sequence ID" value="FCD_00008744-RA:cds"/>
    <property type="gene ID" value="FCD_00008744"/>
</dbReference>
<evidence type="ECO:0000313" key="2">
    <source>
        <dbReference type="EMBL" id="GMN22221.1"/>
    </source>
</evidence>
<feature type="region of interest" description="Disordered" evidence="1">
    <location>
        <begin position="82"/>
        <end position="102"/>
    </location>
</feature>
<accession>A0AA87ZCL5</accession>
<evidence type="ECO:0000313" key="3">
    <source>
        <dbReference type="EMBL" id="GMN22231.1"/>
    </source>
</evidence>
<organism evidence="2 4">
    <name type="scientific">Ficus carica</name>
    <name type="common">Common fig</name>
    <dbReference type="NCBI Taxonomy" id="3494"/>
    <lineage>
        <taxon>Eukaryota</taxon>
        <taxon>Viridiplantae</taxon>
        <taxon>Streptophyta</taxon>
        <taxon>Embryophyta</taxon>
        <taxon>Tracheophyta</taxon>
        <taxon>Spermatophyta</taxon>
        <taxon>Magnoliopsida</taxon>
        <taxon>eudicotyledons</taxon>
        <taxon>Gunneridae</taxon>
        <taxon>Pentapetalae</taxon>
        <taxon>rosids</taxon>
        <taxon>fabids</taxon>
        <taxon>Rosales</taxon>
        <taxon>Moraceae</taxon>
        <taxon>Ficeae</taxon>
        <taxon>Ficus</taxon>
    </lineage>
</organism>